<dbReference type="InterPro" id="IPR012337">
    <property type="entry name" value="RNaseH-like_sf"/>
</dbReference>
<dbReference type="RefSeq" id="WP_322911455.1">
    <property type="nucleotide sequence ID" value="NZ_JAXBCZ010000001.1"/>
</dbReference>
<dbReference type="GO" id="GO:0015074">
    <property type="term" value="P:DNA integration"/>
    <property type="evidence" value="ECO:0007669"/>
    <property type="project" value="InterPro"/>
</dbReference>
<dbReference type="NCBIfam" id="NF033516">
    <property type="entry name" value="transpos_IS3"/>
    <property type="match status" value="1"/>
</dbReference>
<protein>
    <submittedName>
        <fullName evidence="2">IS3 family transposase</fullName>
    </submittedName>
</protein>
<dbReference type="SUPFAM" id="SSF53098">
    <property type="entry name" value="Ribonuclease H-like"/>
    <property type="match status" value="1"/>
</dbReference>
<comment type="caution">
    <text evidence="2">The sequence shown here is derived from an EMBL/GenBank/DDBJ whole genome shotgun (WGS) entry which is preliminary data.</text>
</comment>
<evidence type="ECO:0000313" key="3">
    <source>
        <dbReference type="Proteomes" id="UP001289581"/>
    </source>
</evidence>
<organism evidence="2 3">
    <name type="scientific">Actinomyces oris</name>
    <dbReference type="NCBI Taxonomy" id="544580"/>
    <lineage>
        <taxon>Bacteria</taxon>
        <taxon>Bacillati</taxon>
        <taxon>Actinomycetota</taxon>
        <taxon>Actinomycetes</taxon>
        <taxon>Actinomycetales</taxon>
        <taxon>Actinomycetaceae</taxon>
        <taxon>Actinomyces</taxon>
    </lineage>
</organism>
<dbReference type="InterPro" id="IPR001584">
    <property type="entry name" value="Integrase_cat-core"/>
</dbReference>
<dbReference type="PROSITE" id="PS50994">
    <property type="entry name" value="INTEGRASE"/>
    <property type="match status" value="1"/>
</dbReference>
<reference evidence="2 3" key="1">
    <citation type="submission" date="2023-06" db="EMBL/GenBank/DDBJ databases">
        <title>Actinomyces orist ORNL 0101 HMT-893 genome.</title>
        <authorList>
            <person name="Johnston C.D."/>
            <person name="Chen T."/>
            <person name="Dewhirst F.E."/>
        </authorList>
    </citation>
    <scope>NUCLEOTIDE SEQUENCE [LARGE SCALE GENOMIC DNA]</scope>
    <source>
        <strain evidence="2 3">ORNL 0101</strain>
    </source>
</reference>
<dbReference type="Gene3D" id="3.30.420.10">
    <property type="entry name" value="Ribonuclease H-like superfamily/Ribonuclease H"/>
    <property type="match status" value="1"/>
</dbReference>
<dbReference type="Pfam" id="PF00665">
    <property type="entry name" value="rve"/>
    <property type="match status" value="1"/>
</dbReference>
<keyword evidence="3" id="KW-1185">Reference proteome</keyword>
<dbReference type="GO" id="GO:0003676">
    <property type="term" value="F:nucleic acid binding"/>
    <property type="evidence" value="ECO:0007669"/>
    <property type="project" value="InterPro"/>
</dbReference>
<evidence type="ECO:0000313" key="2">
    <source>
        <dbReference type="EMBL" id="MEA1303779.1"/>
    </source>
</evidence>
<name>A0AAW9KP14_9ACTO</name>
<proteinExistence type="predicted"/>
<dbReference type="InterPro" id="IPR048020">
    <property type="entry name" value="Transpos_IS3"/>
</dbReference>
<dbReference type="PANTHER" id="PTHR46889:SF4">
    <property type="entry name" value="TRANSPOSASE INSO FOR INSERTION SEQUENCE ELEMENT IS911B-RELATED"/>
    <property type="match status" value="1"/>
</dbReference>
<sequence length="184" mass="20618">MSAREGTYGYRRIQVILERHGVRTDGSTILSIIRDLGLQAAGPRAKVRTTVPAQDLDERPDLLRRDFTADEPGKKLCGDITYVRTWTGFVYLATVLDCCTKKVVGYAMADHMHTSLVCQAIDMAVRRCPVEEGVTIFHSDRGSQYTSQKFLDHLNSYGIRPSVGRTGVCWDNAWASVVQRHAQE</sequence>
<dbReference type="Proteomes" id="UP001289581">
    <property type="component" value="Unassembled WGS sequence"/>
</dbReference>
<dbReference type="PANTHER" id="PTHR46889">
    <property type="entry name" value="TRANSPOSASE INSF FOR INSERTION SEQUENCE IS3B-RELATED"/>
    <property type="match status" value="1"/>
</dbReference>
<dbReference type="InterPro" id="IPR050900">
    <property type="entry name" value="Transposase_IS3/IS150/IS904"/>
</dbReference>
<accession>A0AAW9KP14</accession>
<dbReference type="InterPro" id="IPR036397">
    <property type="entry name" value="RNaseH_sf"/>
</dbReference>
<dbReference type="AlphaFoldDB" id="A0AAW9KP14"/>
<gene>
    <name evidence="2" type="ORF">QU665_01545</name>
</gene>
<dbReference type="EMBL" id="JAXBCZ010000001">
    <property type="protein sequence ID" value="MEA1303779.1"/>
    <property type="molecule type" value="Genomic_DNA"/>
</dbReference>
<evidence type="ECO:0000259" key="1">
    <source>
        <dbReference type="PROSITE" id="PS50994"/>
    </source>
</evidence>
<feature type="domain" description="Integrase catalytic" evidence="1">
    <location>
        <begin position="68"/>
        <end position="184"/>
    </location>
</feature>